<dbReference type="RefSeq" id="WP_208045197.1">
    <property type="nucleotide sequence ID" value="NZ_JAGDYL010000006.1"/>
</dbReference>
<dbReference type="SMART" id="SM01110">
    <property type="entry name" value="Cutinase"/>
    <property type="match status" value="1"/>
</dbReference>
<dbReference type="PANTHER" id="PTHR33630">
    <property type="entry name" value="CUTINASE RV1984C-RELATED-RELATED"/>
    <property type="match status" value="1"/>
</dbReference>
<evidence type="ECO:0000256" key="2">
    <source>
        <dbReference type="ARBA" id="ARBA00022487"/>
    </source>
</evidence>
<dbReference type="GO" id="GO:0052689">
    <property type="term" value="F:carboxylic ester hydrolase activity"/>
    <property type="evidence" value="ECO:0007669"/>
    <property type="project" value="UniProtKB-KW"/>
</dbReference>
<dbReference type="Gene3D" id="3.40.50.1820">
    <property type="entry name" value="alpha/beta hydrolase"/>
    <property type="match status" value="1"/>
</dbReference>
<keyword evidence="2" id="KW-0719">Serine esterase</keyword>
<dbReference type="InterPro" id="IPR029058">
    <property type="entry name" value="AB_hydrolase_fold"/>
</dbReference>
<evidence type="ECO:0000256" key="3">
    <source>
        <dbReference type="ARBA" id="ARBA00022801"/>
    </source>
</evidence>
<gene>
    <name evidence="6" type="ORF">J4H91_05200</name>
</gene>
<proteinExistence type="inferred from homology"/>
<dbReference type="Pfam" id="PF01083">
    <property type="entry name" value="Cutinase"/>
    <property type="match status" value="1"/>
</dbReference>
<sequence length="318" mass="34198">MPEHATDRSRALRRLLLLRRLFPLRRGARRLLTAAAALLAGSALLSGCASPPDPTVARESLENVTEDPSQPEAAEEYDAELHPEPIVEPVDCSPYLVITVRGTGEPHKGQLLSPVARKISKARPDQVEILDLDYPADTDIKEGGTEGVRMLIDTLNVQAEACEEQRFVLLGYSQGALIIGDALSSADARIIGATVGAVGEEAAERVLAIVFYGDPRFVGSEPFNAGDFDPALGGLLPRPEAALAPFADRISDYCVARDFICQSNLDLQQGVELDEEGHVEYFDNGMQDEGAEFAIARLDPPVPDRGGRDDPDADATAD</sequence>
<evidence type="ECO:0000256" key="5">
    <source>
        <dbReference type="SAM" id="MobiDB-lite"/>
    </source>
</evidence>
<protein>
    <submittedName>
        <fullName evidence="6">Cutinase family protein</fullName>
    </submittedName>
</protein>
<comment type="caution">
    <text evidence="6">The sequence shown here is derived from an EMBL/GenBank/DDBJ whole genome shotgun (WGS) entry which is preliminary data.</text>
</comment>
<comment type="similarity">
    <text evidence="1">Belongs to the cutinase family.</text>
</comment>
<dbReference type="PANTHER" id="PTHR33630:SF9">
    <property type="entry name" value="CUTINASE 4"/>
    <property type="match status" value="1"/>
</dbReference>
<organism evidence="6 7">
    <name type="scientific">Leucobacter ruminantium</name>
    <dbReference type="NCBI Taxonomy" id="1289170"/>
    <lineage>
        <taxon>Bacteria</taxon>
        <taxon>Bacillati</taxon>
        <taxon>Actinomycetota</taxon>
        <taxon>Actinomycetes</taxon>
        <taxon>Micrococcales</taxon>
        <taxon>Microbacteriaceae</taxon>
        <taxon>Leucobacter</taxon>
    </lineage>
</organism>
<evidence type="ECO:0000256" key="1">
    <source>
        <dbReference type="ARBA" id="ARBA00007534"/>
    </source>
</evidence>
<evidence type="ECO:0000256" key="4">
    <source>
        <dbReference type="ARBA" id="ARBA00023157"/>
    </source>
</evidence>
<dbReference type="AlphaFoldDB" id="A0A939RYR0"/>
<dbReference type="EMBL" id="JAGDYL010000006">
    <property type="protein sequence ID" value="MBO1804714.1"/>
    <property type="molecule type" value="Genomic_DNA"/>
</dbReference>
<dbReference type="InterPro" id="IPR000675">
    <property type="entry name" value="Cutinase/axe"/>
</dbReference>
<dbReference type="Proteomes" id="UP000664398">
    <property type="component" value="Unassembled WGS sequence"/>
</dbReference>
<feature type="region of interest" description="Disordered" evidence="5">
    <location>
        <begin position="297"/>
        <end position="318"/>
    </location>
</feature>
<evidence type="ECO:0000313" key="7">
    <source>
        <dbReference type="Proteomes" id="UP000664398"/>
    </source>
</evidence>
<keyword evidence="7" id="KW-1185">Reference proteome</keyword>
<feature type="region of interest" description="Disordered" evidence="5">
    <location>
        <begin position="49"/>
        <end position="77"/>
    </location>
</feature>
<evidence type="ECO:0000313" key="6">
    <source>
        <dbReference type="EMBL" id="MBO1804714.1"/>
    </source>
</evidence>
<reference evidence="6" key="1">
    <citation type="submission" date="2021-03" db="EMBL/GenBank/DDBJ databases">
        <title>Leucobacter chromiisoli sp. nov., isolated from chromium-containing soil of chemical plant.</title>
        <authorList>
            <person name="Xu Z."/>
        </authorList>
    </citation>
    <scope>NUCLEOTIDE SEQUENCE</scope>
    <source>
        <strain evidence="6">A2</strain>
    </source>
</reference>
<keyword evidence="3" id="KW-0378">Hydrolase</keyword>
<name>A0A939RYR0_9MICO</name>
<accession>A0A939RYR0</accession>
<dbReference type="SUPFAM" id="SSF53474">
    <property type="entry name" value="alpha/beta-Hydrolases"/>
    <property type="match status" value="1"/>
</dbReference>
<keyword evidence="4" id="KW-1015">Disulfide bond</keyword>